<evidence type="ECO:0000259" key="2">
    <source>
        <dbReference type="Pfam" id="PF26227"/>
    </source>
</evidence>
<dbReference type="Proteomes" id="UP001567572">
    <property type="component" value="Unassembled WGS sequence"/>
</dbReference>
<reference evidence="3 4" key="1">
    <citation type="submission" date="2024-06" db="EMBL/GenBank/DDBJ databases">
        <title>Halorubrum miltondacostae sp. nov., a potential PHA producer isolated from an inland solar saltern in Rio Maior, Portugal.</title>
        <authorList>
            <person name="Albuquerque L."/>
            <person name="Viver T."/>
            <person name="Barroso C."/>
            <person name="Claudino R."/>
            <person name="Galvan M."/>
            <person name="Simoes G."/>
            <person name="Lobo Da Cunha A."/>
            <person name="Egas C."/>
        </authorList>
    </citation>
    <scope>NUCLEOTIDE SEQUENCE [LARGE SCALE GENOMIC DNA]</scope>
    <source>
        <strain evidence="3 4">RMP-11</strain>
    </source>
</reference>
<sequence length="85" mass="8930">MSGEIRKLRDLGNGSGGMAIPKETPRSWGLIDDDDNVVDAHLLVSQSDETITVKPIGVNTGDSSEESPVPKRSGGRSIPASKADL</sequence>
<feature type="compositionally biased region" description="Basic and acidic residues" evidence="1">
    <location>
        <begin position="1"/>
        <end position="10"/>
    </location>
</feature>
<comment type="caution">
    <text evidence="3">The sequence shown here is derived from an EMBL/GenBank/DDBJ whole genome shotgun (WGS) entry which is preliminary data.</text>
</comment>
<dbReference type="InterPro" id="IPR058366">
    <property type="entry name" value="DUF8053"/>
</dbReference>
<feature type="domain" description="DUF8053" evidence="2">
    <location>
        <begin position="5"/>
        <end position="49"/>
    </location>
</feature>
<dbReference type="RefSeq" id="WP_371160264.1">
    <property type="nucleotide sequence ID" value="NZ_JBEDNX010000001.1"/>
</dbReference>
<organism evidence="3 4">
    <name type="scientific">Halorubrum miltondacostae</name>
    <dbReference type="NCBI Taxonomy" id="3076378"/>
    <lineage>
        <taxon>Archaea</taxon>
        <taxon>Methanobacteriati</taxon>
        <taxon>Methanobacteriota</taxon>
        <taxon>Stenosarchaea group</taxon>
        <taxon>Halobacteria</taxon>
        <taxon>Halobacteriales</taxon>
        <taxon>Haloferacaceae</taxon>
        <taxon>Halorubrum</taxon>
    </lineage>
</organism>
<feature type="region of interest" description="Disordered" evidence="1">
    <location>
        <begin position="54"/>
        <end position="85"/>
    </location>
</feature>
<dbReference type="Pfam" id="PF26227">
    <property type="entry name" value="DUF8053"/>
    <property type="match status" value="1"/>
</dbReference>
<dbReference type="EMBL" id="JBEDNY010000001">
    <property type="protein sequence ID" value="MEZ3163064.1"/>
    <property type="molecule type" value="Genomic_DNA"/>
</dbReference>
<feature type="region of interest" description="Disordered" evidence="1">
    <location>
        <begin position="1"/>
        <end position="28"/>
    </location>
</feature>
<evidence type="ECO:0000313" key="4">
    <source>
        <dbReference type="Proteomes" id="UP001567572"/>
    </source>
</evidence>
<accession>A0ABD5LYG9</accession>
<gene>
    <name evidence="3" type="ORF">ABNG04_04095</name>
</gene>
<protein>
    <recommendedName>
        <fullName evidence="2">DUF8053 domain-containing protein</fullName>
    </recommendedName>
</protein>
<name>A0ABD5LYG9_9EURY</name>
<keyword evidence="4" id="KW-1185">Reference proteome</keyword>
<evidence type="ECO:0000256" key="1">
    <source>
        <dbReference type="SAM" id="MobiDB-lite"/>
    </source>
</evidence>
<evidence type="ECO:0000313" key="3">
    <source>
        <dbReference type="EMBL" id="MEZ3163064.1"/>
    </source>
</evidence>
<dbReference type="AlphaFoldDB" id="A0ABD5LYG9"/>
<proteinExistence type="predicted"/>